<dbReference type="RefSeq" id="WP_144869118.1">
    <property type="nucleotide sequence ID" value="NZ_LR213864.1"/>
</dbReference>
<dbReference type="EMBL" id="CAACVJ010000011">
    <property type="protein sequence ID" value="VEP11531.1"/>
    <property type="molecule type" value="Genomic_DNA"/>
</dbReference>
<name>A0A563VJF3_9CYAN</name>
<organism evidence="1 2">
    <name type="scientific">Hyella patelloides LEGE 07179</name>
    <dbReference type="NCBI Taxonomy" id="945734"/>
    <lineage>
        <taxon>Bacteria</taxon>
        <taxon>Bacillati</taxon>
        <taxon>Cyanobacteriota</taxon>
        <taxon>Cyanophyceae</taxon>
        <taxon>Pleurocapsales</taxon>
        <taxon>Hyellaceae</taxon>
        <taxon>Hyella</taxon>
    </lineage>
</organism>
<dbReference type="OrthoDB" id="1334511at2"/>
<evidence type="ECO:0000313" key="2">
    <source>
        <dbReference type="Proteomes" id="UP000320055"/>
    </source>
</evidence>
<evidence type="ECO:0000313" key="1">
    <source>
        <dbReference type="EMBL" id="VEP11531.1"/>
    </source>
</evidence>
<dbReference type="AlphaFoldDB" id="A0A563VJF3"/>
<sequence>MKDIIAKFLERDIEPFDDYLYGESFRCSVYLTDGTYLPCVILRKSTKIVVPISWINKTTVGSDR</sequence>
<reference evidence="1 2" key="1">
    <citation type="submission" date="2019-01" db="EMBL/GenBank/DDBJ databases">
        <authorList>
            <person name="Brito A."/>
        </authorList>
    </citation>
    <scope>NUCLEOTIDE SEQUENCE [LARGE SCALE GENOMIC DNA]</scope>
    <source>
        <strain evidence="1">1</strain>
    </source>
</reference>
<accession>A0A563VJF3</accession>
<proteinExistence type="predicted"/>
<keyword evidence="2" id="KW-1185">Reference proteome</keyword>
<dbReference type="Proteomes" id="UP000320055">
    <property type="component" value="Unassembled WGS sequence"/>
</dbReference>
<gene>
    <name evidence="1" type="ORF">H1P_1080018</name>
</gene>
<protein>
    <submittedName>
        <fullName evidence="1">Uncharacterized protein</fullName>
    </submittedName>
</protein>